<evidence type="ECO:0000256" key="5">
    <source>
        <dbReference type="RuleBase" id="RU363041"/>
    </source>
</evidence>
<organism evidence="7 8">
    <name type="scientific">Anaerosalibacter massiliensis</name>
    <dbReference type="NCBI Taxonomy" id="1347392"/>
    <lineage>
        <taxon>Bacteria</taxon>
        <taxon>Bacillati</taxon>
        <taxon>Bacillota</taxon>
        <taxon>Tissierellia</taxon>
        <taxon>Tissierellales</taxon>
        <taxon>Sporanaerobacteraceae</taxon>
        <taxon>Anaerosalibacter</taxon>
    </lineage>
</organism>
<keyword evidence="5" id="KW-1003">Cell membrane</keyword>
<dbReference type="InterPro" id="IPR002781">
    <property type="entry name" value="TM_pro_TauE-like"/>
</dbReference>
<dbReference type="Proteomes" id="UP001142078">
    <property type="component" value="Unassembled WGS sequence"/>
</dbReference>
<feature type="transmembrane region" description="Helical" evidence="5">
    <location>
        <begin position="6"/>
        <end position="25"/>
    </location>
</feature>
<evidence type="ECO:0000256" key="4">
    <source>
        <dbReference type="ARBA" id="ARBA00023136"/>
    </source>
</evidence>
<feature type="transmembrane region" description="Helical" evidence="5">
    <location>
        <begin position="81"/>
        <end position="98"/>
    </location>
</feature>
<feature type="region of interest" description="Disordered" evidence="6">
    <location>
        <begin position="283"/>
        <end position="306"/>
    </location>
</feature>
<keyword evidence="8" id="KW-1185">Reference proteome</keyword>
<keyword evidence="2 5" id="KW-0812">Transmembrane</keyword>
<feature type="transmembrane region" description="Helical" evidence="5">
    <location>
        <begin position="235"/>
        <end position="253"/>
    </location>
</feature>
<feature type="transmembrane region" description="Helical" evidence="5">
    <location>
        <begin position="205"/>
        <end position="223"/>
    </location>
</feature>
<name>A0A9X2MI74_9FIRM</name>
<dbReference type="GO" id="GO:0005886">
    <property type="term" value="C:plasma membrane"/>
    <property type="evidence" value="ECO:0007669"/>
    <property type="project" value="UniProtKB-SubCell"/>
</dbReference>
<evidence type="ECO:0000313" key="8">
    <source>
        <dbReference type="Proteomes" id="UP001142078"/>
    </source>
</evidence>
<dbReference type="AlphaFoldDB" id="A0A9X2MI74"/>
<dbReference type="OrthoDB" id="357960at2"/>
<dbReference type="RefSeq" id="WP_042682990.1">
    <property type="nucleotide sequence ID" value="NZ_CABKTM010000049.1"/>
</dbReference>
<dbReference type="PANTHER" id="PTHR43483">
    <property type="entry name" value="MEMBRANE TRANSPORTER PROTEIN HI_0806-RELATED"/>
    <property type="match status" value="1"/>
</dbReference>
<feature type="transmembrane region" description="Helical" evidence="5">
    <location>
        <begin position="37"/>
        <end position="61"/>
    </location>
</feature>
<keyword evidence="4 5" id="KW-0472">Membrane</keyword>
<dbReference type="EMBL" id="JANJZL010000004">
    <property type="protein sequence ID" value="MCR2043991.1"/>
    <property type="molecule type" value="Genomic_DNA"/>
</dbReference>
<reference evidence="7" key="1">
    <citation type="submission" date="2022-07" db="EMBL/GenBank/DDBJ databases">
        <title>Enhanced cultured diversity of the mouse gut microbiota enables custom-made synthetic communities.</title>
        <authorList>
            <person name="Afrizal A."/>
        </authorList>
    </citation>
    <scope>NUCLEOTIDE SEQUENCE</scope>
    <source>
        <strain evidence="7">DSM 29482</strain>
    </source>
</reference>
<evidence type="ECO:0000256" key="2">
    <source>
        <dbReference type="ARBA" id="ARBA00022692"/>
    </source>
</evidence>
<keyword evidence="3 5" id="KW-1133">Transmembrane helix</keyword>
<dbReference type="Pfam" id="PF01925">
    <property type="entry name" value="TauE"/>
    <property type="match status" value="2"/>
</dbReference>
<evidence type="ECO:0000313" key="7">
    <source>
        <dbReference type="EMBL" id="MCR2043991.1"/>
    </source>
</evidence>
<evidence type="ECO:0000256" key="1">
    <source>
        <dbReference type="ARBA" id="ARBA00004141"/>
    </source>
</evidence>
<feature type="transmembrane region" description="Helical" evidence="5">
    <location>
        <begin position="105"/>
        <end position="123"/>
    </location>
</feature>
<accession>A0A9X2MI74</accession>
<gene>
    <name evidence="7" type="ORF">NSA23_07625</name>
</gene>
<proteinExistence type="inferred from homology"/>
<feature type="transmembrane region" description="Helical" evidence="5">
    <location>
        <begin position="259"/>
        <end position="278"/>
    </location>
</feature>
<evidence type="ECO:0000256" key="6">
    <source>
        <dbReference type="SAM" id="MobiDB-lite"/>
    </source>
</evidence>
<feature type="transmembrane region" description="Helical" evidence="5">
    <location>
        <begin position="135"/>
        <end position="156"/>
    </location>
</feature>
<feature type="compositionally biased region" description="Basic and acidic residues" evidence="6">
    <location>
        <begin position="284"/>
        <end position="306"/>
    </location>
</feature>
<sequence>MVNILFAILGCICIFYLIYFIKDFIQHKDNLEDNSWWKLSIIAFVTNFFDVLGIGSFATGASLLRIFKQSNDRVIPGTLNVGYSIPVMLEALIFIKVIEVEPLTLIGMIISALIGAWLGAGIVSRFSEEKVQRVMGGALVATGILMLMSQIGLIPSGGEAIGLEGGKLIFALAVNLVLGALMTAGVGLYAPCMVLVYFLGMSPKIAFPIMFGSCAFLMPIASIRFIKEGAYNRKAAMALSTVGVLGLLIAVYFVRSLPIHILTWVVILVVFYTAISMLKASSKSKVESESKVKSESNVRKVQEIKN</sequence>
<comment type="subcellular location">
    <subcellularLocation>
        <location evidence="5">Cell membrane</location>
        <topology evidence="5">Multi-pass membrane protein</topology>
    </subcellularLocation>
    <subcellularLocation>
        <location evidence="1">Membrane</location>
        <topology evidence="1">Multi-pass membrane protein</topology>
    </subcellularLocation>
</comment>
<protein>
    <recommendedName>
        <fullName evidence="5">Probable membrane transporter protein</fullName>
    </recommendedName>
</protein>
<comment type="caution">
    <text evidence="7">The sequence shown here is derived from an EMBL/GenBank/DDBJ whole genome shotgun (WGS) entry which is preliminary data.</text>
</comment>
<evidence type="ECO:0000256" key="3">
    <source>
        <dbReference type="ARBA" id="ARBA00022989"/>
    </source>
</evidence>
<feature type="transmembrane region" description="Helical" evidence="5">
    <location>
        <begin position="168"/>
        <end position="199"/>
    </location>
</feature>
<comment type="similarity">
    <text evidence="5">Belongs to the 4-toluene sulfonate uptake permease (TSUP) (TC 2.A.102) family.</text>
</comment>
<dbReference type="PANTHER" id="PTHR43483:SF3">
    <property type="entry name" value="MEMBRANE TRANSPORTER PROTEIN HI_0806-RELATED"/>
    <property type="match status" value="1"/>
</dbReference>